<sequence>MKTRSPSSPSQNTPLTPQALA</sequence>
<protein>
    <submittedName>
        <fullName evidence="2">Uncharacterized protein</fullName>
    </submittedName>
</protein>
<proteinExistence type="predicted"/>
<evidence type="ECO:0000256" key="1">
    <source>
        <dbReference type="SAM" id="MobiDB-lite"/>
    </source>
</evidence>
<reference evidence="2" key="1">
    <citation type="submission" date="2014-11" db="EMBL/GenBank/DDBJ databases">
        <authorList>
            <person name="Amaro Gonzalez C."/>
        </authorList>
    </citation>
    <scope>NUCLEOTIDE SEQUENCE</scope>
</reference>
<dbReference type="AlphaFoldDB" id="A0A0E9RFP8"/>
<feature type="region of interest" description="Disordered" evidence="1">
    <location>
        <begin position="1"/>
        <end position="21"/>
    </location>
</feature>
<accession>A0A0E9RFP8</accession>
<evidence type="ECO:0000313" key="2">
    <source>
        <dbReference type="EMBL" id="JAH27961.1"/>
    </source>
</evidence>
<name>A0A0E9RFP8_ANGAN</name>
<organism evidence="2">
    <name type="scientific">Anguilla anguilla</name>
    <name type="common">European freshwater eel</name>
    <name type="synonym">Muraena anguilla</name>
    <dbReference type="NCBI Taxonomy" id="7936"/>
    <lineage>
        <taxon>Eukaryota</taxon>
        <taxon>Metazoa</taxon>
        <taxon>Chordata</taxon>
        <taxon>Craniata</taxon>
        <taxon>Vertebrata</taxon>
        <taxon>Euteleostomi</taxon>
        <taxon>Actinopterygii</taxon>
        <taxon>Neopterygii</taxon>
        <taxon>Teleostei</taxon>
        <taxon>Anguilliformes</taxon>
        <taxon>Anguillidae</taxon>
        <taxon>Anguilla</taxon>
    </lineage>
</organism>
<dbReference type="EMBL" id="GBXM01080616">
    <property type="protein sequence ID" value="JAH27961.1"/>
    <property type="molecule type" value="Transcribed_RNA"/>
</dbReference>
<reference evidence="2" key="2">
    <citation type="journal article" date="2015" name="Fish Shellfish Immunol.">
        <title>Early steps in the European eel (Anguilla anguilla)-Vibrio vulnificus interaction in the gills: Role of the RtxA13 toxin.</title>
        <authorList>
            <person name="Callol A."/>
            <person name="Pajuelo D."/>
            <person name="Ebbesson L."/>
            <person name="Teles M."/>
            <person name="MacKenzie S."/>
            <person name="Amaro C."/>
        </authorList>
    </citation>
    <scope>NUCLEOTIDE SEQUENCE</scope>
</reference>